<dbReference type="PROSITE" id="PS51318">
    <property type="entry name" value="TAT"/>
    <property type="match status" value="1"/>
</dbReference>
<name>A0A9X9X864_9PROT</name>
<reference evidence="6" key="2">
    <citation type="journal article" date="2021" name="Syst. Appl. Microbiol.">
        <title>Roseomonas hellenica sp. nov., isolated from roots of wild-growing Alkanna tinctoria.</title>
        <authorList>
            <person name="Rat A."/>
            <person name="Naranjo H.D."/>
            <person name="Lebbe L."/>
            <person name="Cnockaert M."/>
            <person name="Krigas N."/>
            <person name="Grigoriadou K."/>
            <person name="Maloupa E."/>
            <person name="Willems A."/>
        </authorList>
    </citation>
    <scope>NUCLEOTIDE SEQUENCE</scope>
    <source>
        <strain evidence="6">LMG 31228</strain>
    </source>
</reference>
<evidence type="ECO:0000256" key="4">
    <source>
        <dbReference type="ARBA" id="ARBA00022729"/>
    </source>
</evidence>
<protein>
    <submittedName>
        <fullName evidence="6">ABC transporter substrate-binding protein</fullName>
    </submittedName>
</protein>
<dbReference type="FunFam" id="3.90.76.10:FF:000007">
    <property type="entry name" value="Dipeptide ABC transporter periplasmic dipeptide-binding protein"/>
    <property type="match status" value="1"/>
</dbReference>
<dbReference type="GO" id="GO:1904680">
    <property type="term" value="F:peptide transmembrane transporter activity"/>
    <property type="evidence" value="ECO:0007669"/>
    <property type="project" value="TreeGrafter"/>
</dbReference>
<dbReference type="EMBL" id="JAAEDL010000004">
    <property type="protein sequence ID" value="MBR0679900.1"/>
    <property type="molecule type" value="Genomic_DNA"/>
</dbReference>
<evidence type="ECO:0000313" key="6">
    <source>
        <dbReference type="EMBL" id="MBR0679900.1"/>
    </source>
</evidence>
<dbReference type="GO" id="GO:0030288">
    <property type="term" value="C:outer membrane-bounded periplasmic space"/>
    <property type="evidence" value="ECO:0007669"/>
    <property type="project" value="UniProtKB-ARBA"/>
</dbReference>
<gene>
    <name evidence="6" type="ORF">GXW74_05330</name>
</gene>
<accession>A0A9X9X864</accession>
<comment type="similarity">
    <text evidence="2">Belongs to the bacterial solute-binding protein 5 family.</text>
</comment>
<evidence type="ECO:0000313" key="7">
    <source>
        <dbReference type="Proteomes" id="UP001138709"/>
    </source>
</evidence>
<dbReference type="Gene3D" id="3.10.105.10">
    <property type="entry name" value="Dipeptide-binding Protein, Domain 3"/>
    <property type="match status" value="1"/>
</dbReference>
<dbReference type="RefSeq" id="WP_211845350.1">
    <property type="nucleotide sequence ID" value="NZ_JAAEDL010000004.1"/>
</dbReference>
<dbReference type="SUPFAM" id="SSF53850">
    <property type="entry name" value="Periplasmic binding protein-like II"/>
    <property type="match status" value="1"/>
</dbReference>
<dbReference type="GO" id="GO:0043190">
    <property type="term" value="C:ATP-binding cassette (ABC) transporter complex"/>
    <property type="evidence" value="ECO:0007669"/>
    <property type="project" value="InterPro"/>
</dbReference>
<dbReference type="Pfam" id="PF00496">
    <property type="entry name" value="SBP_bac_5"/>
    <property type="match status" value="1"/>
</dbReference>
<dbReference type="Gene3D" id="3.40.190.10">
    <property type="entry name" value="Periplasmic binding protein-like II"/>
    <property type="match status" value="1"/>
</dbReference>
<dbReference type="InterPro" id="IPR000914">
    <property type="entry name" value="SBP_5_dom"/>
</dbReference>
<dbReference type="PANTHER" id="PTHR30290:SF10">
    <property type="entry name" value="PERIPLASMIC OLIGOPEPTIDE-BINDING PROTEIN-RELATED"/>
    <property type="match status" value="1"/>
</dbReference>
<keyword evidence="4" id="KW-0732">Signal</keyword>
<reference evidence="6" key="1">
    <citation type="submission" date="2020-01" db="EMBL/GenBank/DDBJ databases">
        <authorList>
            <person name="Rat A."/>
        </authorList>
    </citation>
    <scope>NUCLEOTIDE SEQUENCE</scope>
    <source>
        <strain evidence="6">LMG 31228</strain>
    </source>
</reference>
<evidence type="ECO:0000256" key="3">
    <source>
        <dbReference type="ARBA" id="ARBA00022448"/>
    </source>
</evidence>
<evidence type="ECO:0000256" key="1">
    <source>
        <dbReference type="ARBA" id="ARBA00004418"/>
    </source>
</evidence>
<sequence length="541" mass="59327">MEFNRRQGLQGLLGVAAGGTLGAATAGREAAAQTRAETLRQVMGGVINSLDPTTPGGTRENFGLAMNIYDRLASFGRKPGEGGMTFDMDNIRGELAERIDRSPDGLTLTFHIRQGATWHDGTPVTAADVKWSLDRAVSARSLAPPQLSSGSLTSPEQFKVVGERQVEVKLPRPDRLALGNLCIPFAMMINSTLAKRHATADDPWAMNWLKENTAAGGAYIVETNRPGQQVVLRRNDAWKNGEGGTPPFFRRVILQTVPEASTRASLVERGDADLAIDLAASDVPAIESRGRVKVVSIPQTNAFQTIVFNTQMAPFDNPKVRQALAAALPYEAMFQAAQFGRGRILFGARWAEVPDAAFPRTMPLNLDIDRAKALLAEAGHPNGFATTFTFANSMTAFAEPMAALIKESLARIGVEVTVQKMPDAQISTMVVERRLPFFTDIGSAWLPAPDYFMRTYFTGTHRWNYSGWNNPEVAALTQTARFETDPAKYEAAVKRMINLVAENVPMAMVWQANQDAVMAKDISGYTYWFHRQADFRDLKRG</sequence>
<keyword evidence="7" id="KW-1185">Reference proteome</keyword>
<comment type="caution">
    <text evidence="6">The sequence shown here is derived from an EMBL/GenBank/DDBJ whole genome shotgun (WGS) entry which is preliminary data.</text>
</comment>
<proteinExistence type="inferred from homology"/>
<dbReference type="GO" id="GO:0015833">
    <property type="term" value="P:peptide transport"/>
    <property type="evidence" value="ECO:0007669"/>
    <property type="project" value="TreeGrafter"/>
</dbReference>
<dbReference type="AlphaFoldDB" id="A0A9X9X864"/>
<dbReference type="CDD" id="cd08512">
    <property type="entry name" value="PBP2_NikA_DppA_OppA_like_7"/>
    <property type="match status" value="1"/>
</dbReference>
<evidence type="ECO:0000259" key="5">
    <source>
        <dbReference type="Pfam" id="PF00496"/>
    </source>
</evidence>
<dbReference type="Gene3D" id="3.90.76.10">
    <property type="entry name" value="Dipeptide-binding Protein, Domain 1"/>
    <property type="match status" value="1"/>
</dbReference>
<dbReference type="PANTHER" id="PTHR30290">
    <property type="entry name" value="PERIPLASMIC BINDING COMPONENT OF ABC TRANSPORTER"/>
    <property type="match status" value="1"/>
</dbReference>
<dbReference type="Proteomes" id="UP001138709">
    <property type="component" value="Unassembled WGS sequence"/>
</dbReference>
<dbReference type="PIRSF" id="PIRSF002741">
    <property type="entry name" value="MppA"/>
    <property type="match status" value="1"/>
</dbReference>
<dbReference type="InterPro" id="IPR030678">
    <property type="entry name" value="Peptide/Ni-bd"/>
</dbReference>
<evidence type="ECO:0000256" key="2">
    <source>
        <dbReference type="ARBA" id="ARBA00005695"/>
    </source>
</evidence>
<keyword evidence="3" id="KW-0813">Transport</keyword>
<dbReference type="InterPro" id="IPR006311">
    <property type="entry name" value="TAT_signal"/>
</dbReference>
<dbReference type="InterPro" id="IPR039424">
    <property type="entry name" value="SBP_5"/>
</dbReference>
<organism evidence="6 7">
    <name type="scientific">Neoroseomonas eburnea</name>
    <dbReference type="NCBI Taxonomy" id="1346889"/>
    <lineage>
        <taxon>Bacteria</taxon>
        <taxon>Pseudomonadati</taxon>
        <taxon>Pseudomonadota</taxon>
        <taxon>Alphaproteobacteria</taxon>
        <taxon>Acetobacterales</taxon>
        <taxon>Acetobacteraceae</taxon>
        <taxon>Neoroseomonas</taxon>
    </lineage>
</organism>
<comment type="subcellular location">
    <subcellularLocation>
        <location evidence="1">Periplasm</location>
    </subcellularLocation>
</comment>
<feature type="domain" description="Solute-binding protein family 5" evidence="5">
    <location>
        <begin position="91"/>
        <end position="461"/>
    </location>
</feature>